<evidence type="ECO:0000313" key="4">
    <source>
        <dbReference type="Proteomes" id="UP001250214"/>
    </source>
</evidence>
<accession>A0ABU2H311</accession>
<dbReference type="Gene3D" id="1.10.260.40">
    <property type="entry name" value="lambda repressor-like DNA-binding domains"/>
    <property type="match status" value="1"/>
</dbReference>
<dbReference type="InterPro" id="IPR010982">
    <property type="entry name" value="Lambda_DNA-bd_dom_sf"/>
</dbReference>
<organism evidence="3 4">
    <name type="scientific">Lipingzhangella rawalii</name>
    <dbReference type="NCBI Taxonomy" id="2055835"/>
    <lineage>
        <taxon>Bacteria</taxon>
        <taxon>Bacillati</taxon>
        <taxon>Actinomycetota</taxon>
        <taxon>Actinomycetes</taxon>
        <taxon>Streptosporangiales</taxon>
        <taxon>Nocardiopsidaceae</taxon>
        <taxon>Lipingzhangella</taxon>
    </lineage>
</organism>
<dbReference type="PROSITE" id="PS50943">
    <property type="entry name" value="HTH_CROC1"/>
    <property type="match status" value="1"/>
</dbReference>
<evidence type="ECO:0000313" key="3">
    <source>
        <dbReference type="EMBL" id="MDS1269695.1"/>
    </source>
</evidence>
<dbReference type="InterPro" id="IPR001387">
    <property type="entry name" value="Cro/C1-type_HTH"/>
</dbReference>
<dbReference type="CDD" id="cd00093">
    <property type="entry name" value="HTH_XRE"/>
    <property type="match status" value="1"/>
</dbReference>
<gene>
    <name evidence="3" type="ORF">RIF23_05245</name>
</gene>
<evidence type="ECO:0000256" key="1">
    <source>
        <dbReference type="SAM" id="MobiDB-lite"/>
    </source>
</evidence>
<keyword evidence="4" id="KW-1185">Reference proteome</keyword>
<evidence type="ECO:0000259" key="2">
    <source>
        <dbReference type="PROSITE" id="PS50943"/>
    </source>
</evidence>
<reference evidence="4" key="1">
    <citation type="submission" date="2023-07" db="EMBL/GenBank/DDBJ databases">
        <title>Novel species in the genus Lipingzhangella isolated from Sambhar Salt Lake.</title>
        <authorList>
            <person name="Jiya N."/>
            <person name="Kajale S."/>
            <person name="Sharma A."/>
        </authorList>
    </citation>
    <scope>NUCLEOTIDE SEQUENCE [LARGE SCALE GENOMIC DNA]</scope>
    <source>
        <strain evidence="4">LS1_29</strain>
    </source>
</reference>
<dbReference type="SMART" id="SM00530">
    <property type="entry name" value="HTH_XRE"/>
    <property type="match status" value="1"/>
</dbReference>
<dbReference type="EMBL" id="JAVLVT010000001">
    <property type="protein sequence ID" value="MDS1269695.1"/>
    <property type="molecule type" value="Genomic_DNA"/>
</dbReference>
<sequence>MDTPDSRRRAGEIIETARARARLSKRSVAQQAGISEVWYRAVTTGLRDEQPQQASDEVWLKLARACGVDPEEVFTALGRDLPQQPAPTPVPNGSLDLRDGEDLTWLPRPDGTLVYRMTTADGSGSMMPARPDTPIHEVAAQLRRRIDLVRQLSDGEH</sequence>
<dbReference type="RefSeq" id="WP_310911152.1">
    <property type="nucleotide sequence ID" value="NZ_JAVLVT010000001.1"/>
</dbReference>
<proteinExistence type="predicted"/>
<protein>
    <submittedName>
        <fullName evidence="3">Helix-turn-helix transcriptional regulator</fullName>
    </submittedName>
</protein>
<feature type="domain" description="HTH cro/C1-type" evidence="2">
    <location>
        <begin position="14"/>
        <end position="73"/>
    </location>
</feature>
<dbReference type="Proteomes" id="UP001250214">
    <property type="component" value="Unassembled WGS sequence"/>
</dbReference>
<name>A0ABU2H311_9ACTN</name>
<feature type="region of interest" description="Disordered" evidence="1">
    <location>
        <begin position="78"/>
        <end position="103"/>
    </location>
</feature>
<dbReference type="SUPFAM" id="SSF47413">
    <property type="entry name" value="lambda repressor-like DNA-binding domains"/>
    <property type="match status" value="1"/>
</dbReference>
<dbReference type="Pfam" id="PF13560">
    <property type="entry name" value="HTH_31"/>
    <property type="match status" value="1"/>
</dbReference>
<comment type="caution">
    <text evidence="3">The sequence shown here is derived from an EMBL/GenBank/DDBJ whole genome shotgun (WGS) entry which is preliminary data.</text>
</comment>